<keyword evidence="2" id="KW-1003">Cell membrane</keyword>
<dbReference type="InterPro" id="IPR003838">
    <property type="entry name" value="ABC3_permease_C"/>
</dbReference>
<evidence type="ECO:0000259" key="8">
    <source>
        <dbReference type="Pfam" id="PF02687"/>
    </source>
</evidence>
<feature type="transmembrane region" description="Helical" evidence="7">
    <location>
        <begin position="376"/>
        <end position="409"/>
    </location>
</feature>
<feature type="domain" description="ABC3 transporter permease C-terminal" evidence="8">
    <location>
        <begin position="388"/>
        <end position="512"/>
    </location>
</feature>
<evidence type="ECO:0000313" key="10">
    <source>
        <dbReference type="EMBL" id="XBH01592.1"/>
    </source>
</evidence>
<reference evidence="10" key="1">
    <citation type="submission" date="2024-05" db="EMBL/GenBank/DDBJ databases">
        <title>Planctomycetes of the genus Singulisphaera possess chitinolytic capabilities.</title>
        <authorList>
            <person name="Ivanova A."/>
        </authorList>
    </citation>
    <scope>NUCLEOTIDE SEQUENCE</scope>
    <source>
        <strain evidence="10">Ch08T</strain>
    </source>
</reference>
<dbReference type="GO" id="GO:0005886">
    <property type="term" value="C:plasma membrane"/>
    <property type="evidence" value="ECO:0007669"/>
    <property type="project" value="UniProtKB-SubCell"/>
</dbReference>
<dbReference type="Pfam" id="PF12704">
    <property type="entry name" value="MacB_PCD"/>
    <property type="match status" value="1"/>
</dbReference>
<evidence type="ECO:0000256" key="2">
    <source>
        <dbReference type="ARBA" id="ARBA00022475"/>
    </source>
</evidence>
<organism evidence="10">
    <name type="scientific">Singulisphaera sp. Ch08</name>
    <dbReference type="NCBI Taxonomy" id="3120278"/>
    <lineage>
        <taxon>Bacteria</taxon>
        <taxon>Pseudomonadati</taxon>
        <taxon>Planctomycetota</taxon>
        <taxon>Planctomycetia</taxon>
        <taxon>Isosphaerales</taxon>
        <taxon>Isosphaeraceae</taxon>
        <taxon>Singulisphaera</taxon>
    </lineage>
</organism>
<dbReference type="RefSeq" id="WP_406694333.1">
    <property type="nucleotide sequence ID" value="NZ_CP155447.1"/>
</dbReference>
<dbReference type="EMBL" id="CP155447">
    <property type="protein sequence ID" value="XBH01592.1"/>
    <property type="molecule type" value="Genomic_DNA"/>
</dbReference>
<dbReference type="AlphaFoldDB" id="A0AAU7C9E1"/>
<feature type="transmembrane region" description="Helical" evidence="7">
    <location>
        <begin position="430"/>
        <end position="454"/>
    </location>
</feature>
<evidence type="ECO:0000256" key="7">
    <source>
        <dbReference type="SAM" id="Phobius"/>
    </source>
</evidence>
<evidence type="ECO:0000256" key="3">
    <source>
        <dbReference type="ARBA" id="ARBA00022692"/>
    </source>
</evidence>
<keyword evidence="4 7" id="KW-1133">Transmembrane helix</keyword>
<evidence type="ECO:0000256" key="5">
    <source>
        <dbReference type="ARBA" id="ARBA00023136"/>
    </source>
</evidence>
<keyword evidence="5 7" id="KW-0472">Membrane</keyword>
<sequence length="520" mass="57273">MEDQRVRWIDLLRFPLDSFGHQKMRTCLTTLGVIFGAFVLAASLSINEGVQRTIERESSKGDISRKVTVSPRSRAVETKAKEDVKVAGRMSPGRRERIRKVLDQRSRQGNSDWEQVNLTQERLKALSQIPHVVRMVPIVGSRVVATLGNRPEEASVSSGAGETPEFRKRVTVGRSFDSDDERSVLLSEMFAYRIGLIDDADLDQAIGKPLRVELPAQEDDGPSFNVSLAGRSKARGARDEQMALRQLAWQLPGALDRLSLTGEEIAALREAIRPASEGVAPGVVEDDFRVVGIFRELTDEEEKEAWSQLPADTDLVMPRRTAVDLTFRDPARRDQGIARAILYVDDIRNVQEVVDKVEALGLGSRSIVEMIKRERMTYLLIFGGMTCVAGVALLVSSLGIANTMLMSILERRREIGIMKAVGAANWQLQAIFLIEASLIGLVGGSLGLLLAWSISLPGDAWVRSMVHSDLKVHLSGSIFAFPGWIGVTVVLFTVGVTIVAALYPAWRAAKVETVSALRHD</sequence>
<evidence type="ECO:0000256" key="6">
    <source>
        <dbReference type="ARBA" id="ARBA00038076"/>
    </source>
</evidence>
<dbReference type="Pfam" id="PF02687">
    <property type="entry name" value="FtsX"/>
    <property type="match status" value="1"/>
</dbReference>
<evidence type="ECO:0000256" key="4">
    <source>
        <dbReference type="ARBA" id="ARBA00022989"/>
    </source>
</evidence>
<accession>A0AAU7C9E1</accession>
<dbReference type="InterPro" id="IPR025857">
    <property type="entry name" value="MacB_PCD"/>
</dbReference>
<comment type="similarity">
    <text evidence="6">Belongs to the ABC-4 integral membrane protein family.</text>
</comment>
<name>A0AAU7C9E1_9BACT</name>
<gene>
    <name evidence="10" type="ORF">V5E97_24980</name>
</gene>
<evidence type="ECO:0000259" key="9">
    <source>
        <dbReference type="Pfam" id="PF12704"/>
    </source>
</evidence>
<evidence type="ECO:0000256" key="1">
    <source>
        <dbReference type="ARBA" id="ARBA00004651"/>
    </source>
</evidence>
<keyword evidence="3 7" id="KW-0812">Transmembrane</keyword>
<protein>
    <submittedName>
        <fullName evidence="10">ABC transporter permease</fullName>
    </submittedName>
</protein>
<dbReference type="PANTHER" id="PTHR30572">
    <property type="entry name" value="MEMBRANE COMPONENT OF TRANSPORTER-RELATED"/>
    <property type="match status" value="1"/>
</dbReference>
<proteinExistence type="inferred from homology"/>
<dbReference type="InterPro" id="IPR050250">
    <property type="entry name" value="Macrolide_Exporter_MacB"/>
</dbReference>
<dbReference type="PANTHER" id="PTHR30572:SF4">
    <property type="entry name" value="ABC TRANSPORTER PERMEASE YTRF"/>
    <property type="match status" value="1"/>
</dbReference>
<comment type="subcellular location">
    <subcellularLocation>
        <location evidence="1">Cell membrane</location>
        <topology evidence="1">Multi-pass membrane protein</topology>
    </subcellularLocation>
</comment>
<feature type="domain" description="MacB-like periplasmic core" evidence="9">
    <location>
        <begin position="26"/>
        <end position="213"/>
    </location>
</feature>
<feature type="transmembrane region" description="Helical" evidence="7">
    <location>
        <begin position="474"/>
        <end position="503"/>
    </location>
</feature>
<dbReference type="GO" id="GO:0022857">
    <property type="term" value="F:transmembrane transporter activity"/>
    <property type="evidence" value="ECO:0007669"/>
    <property type="project" value="TreeGrafter"/>
</dbReference>
<feature type="transmembrane region" description="Helical" evidence="7">
    <location>
        <begin position="27"/>
        <end position="46"/>
    </location>
</feature>